<evidence type="ECO:0000256" key="1">
    <source>
        <dbReference type="SAM" id="Phobius"/>
    </source>
</evidence>
<dbReference type="EMBL" id="ML170166">
    <property type="protein sequence ID" value="TDL24576.1"/>
    <property type="molecule type" value="Genomic_DNA"/>
</dbReference>
<organism evidence="2 3">
    <name type="scientific">Rickenella mellea</name>
    <dbReference type="NCBI Taxonomy" id="50990"/>
    <lineage>
        <taxon>Eukaryota</taxon>
        <taxon>Fungi</taxon>
        <taxon>Dikarya</taxon>
        <taxon>Basidiomycota</taxon>
        <taxon>Agaricomycotina</taxon>
        <taxon>Agaricomycetes</taxon>
        <taxon>Hymenochaetales</taxon>
        <taxon>Rickenellaceae</taxon>
        <taxon>Rickenella</taxon>
    </lineage>
</organism>
<dbReference type="VEuPathDB" id="FungiDB:BD410DRAFT_896768"/>
<keyword evidence="1" id="KW-1133">Transmembrane helix</keyword>
<evidence type="ECO:0000313" key="2">
    <source>
        <dbReference type="EMBL" id="TDL24576.1"/>
    </source>
</evidence>
<proteinExistence type="predicted"/>
<feature type="transmembrane region" description="Helical" evidence="1">
    <location>
        <begin position="98"/>
        <end position="121"/>
    </location>
</feature>
<dbReference type="Proteomes" id="UP000294933">
    <property type="component" value="Unassembled WGS sequence"/>
</dbReference>
<evidence type="ECO:0000313" key="3">
    <source>
        <dbReference type="Proteomes" id="UP000294933"/>
    </source>
</evidence>
<gene>
    <name evidence="2" type="ORF">BD410DRAFT_896768</name>
</gene>
<keyword evidence="1" id="KW-0472">Membrane</keyword>
<accession>A0A4Y7QB28</accession>
<protein>
    <submittedName>
        <fullName evidence="2">Uncharacterized protein</fullName>
    </submittedName>
</protein>
<name>A0A4Y7QB28_9AGAM</name>
<reference evidence="2 3" key="1">
    <citation type="submission" date="2018-06" db="EMBL/GenBank/DDBJ databases">
        <title>A transcriptomic atlas of mushroom development highlights an independent origin of complex multicellularity.</title>
        <authorList>
            <consortium name="DOE Joint Genome Institute"/>
            <person name="Krizsan K."/>
            <person name="Almasi E."/>
            <person name="Merenyi Z."/>
            <person name="Sahu N."/>
            <person name="Viragh M."/>
            <person name="Koszo T."/>
            <person name="Mondo S."/>
            <person name="Kiss B."/>
            <person name="Balint B."/>
            <person name="Kues U."/>
            <person name="Barry K."/>
            <person name="Hegedus J.C."/>
            <person name="Henrissat B."/>
            <person name="Johnson J."/>
            <person name="Lipzen A."/>
            <person name="Ohm R."/>
            <person name="Nagy I."/>
            <person name="Pangilinan J."/>
            <person name="Yan J."/>
            <person name="Xiong Y."/>
            <person name="Grigoriev I.V."/>
            <person name="Hibbett D.S."/>
            <person name="Nagy L.G."/>
        </authorList>
    </citation>
    <scope>NUCLEOTIDE SEQUENCE [LARGE SCALE GENOMIC DNA]</scope>
    <source>
        <strain evidence="2 3">SZMC22713</strain>
    </source>
</reference>
<keyword evidence="1" id="KW-0812">Transmembrane</keyword>
<sequence>MAGWTVSLGIPQSFQEGVSHTSCAFVLSPPTSCSSCTCCTYPLVKSTLVSKSRSLAMVSRLSGQVDTIAQSTLHADYRRSPPLSLSAIRGVHLSETSFVILLDVAVVVVALATIFGVYTLIKRTKSRRLLQNPRRFPPSTPDLESNLKGMTDITIEDVVTRPVSPRTSQKETRGLANTISLADYCVPIPSEGTSTTLGSTSSSGQSITAILGTFPVPPSAHLTESHSKFYPPSRSTPMHQSIISAPSPRFTPPRSEVLTTVFSEARASISCEALRAAHILKTVNILVGKTRHSVHEQRPASWSAFAFDPYFTRTYQHGRLTAQMSLPELATTK</sequence>
<dbReference type="AlphaFoldDB" id="A0A4Y7QB28"/>
<keyword evidence="3" id="KW-1185">Reference proteome</keyword>